<feature type="transmembrane region" description="Helical" evidence="8">
    <location>
        <begin position="273"/>
        <end position="293"/>
    </location>
</feature>
<evidence type="ECO:0000256" key="8">
    <source>
        <dbReference type="SAM" id="Phobius"/>
    </source>
</evidence>
<feature type="transmembrane region" description="Helical" evidence="8">
    <location>
        <begin position="191"/>
        <end position="221"/>
    </location>
</feature>
<dbReference type="GO" id="GO:0005886">
    <property type="term" value="C:plasma membrane"/>
    <property type="evidence" value="ECO:0007669"/>
    <property type="project" value="TreeGrafter"/>
</dbReference>
<comment type="subcellular location">
    <subcellularLocation>
        <location evidence="1">Membrane</location>
        <topology evidence="1">Multi-pass membrane protein</topology>
    </subcellularLocation>
</comment>
<feature type="transmembrane region" description="Helical" evidence="8">
    <location>
        <begin position="129"/>
        <end position="145"/>
    </location>
</feature>
<evidence type="ECO:0000313" key="9">
    <source>
        <dbReference type="EMBL" id="RSH83665.1"/>
    </source>
</evidence>
<evidence type="ECO:0000256" key="3">
    <source>
        <dbReference type="ARBA" id="ARBA00022692"/>
    </source>
</evidence>
<comment type="caution">
    <text evidence="9">The sequence shown here is derived from an EMBL/GenBank/DDBJ whole genome shotgun (WGS) entry which is preliminary data.</text>
</comment>
<evidence type="ECO:0000256" key="5">
    <source>
        <dbReference type="ARBA" id="ARBA00023136"/>
    </source>
</evidence>
<gene>
    <name evidence="9" type="ORF">EHS25_005569</name>
</gene>
<feature type="region of interest" description="Disordered" evidence="7">
    <location>
        <begin position="382"/>
        <end position="404"/>
    </location>
</feature>
<proteinExistence type="inferred from homology"/>
<dbReference type="PRINTS" id="PR00783">
    <property type="entry name" value="MINTRINSICP"/>
</dbReference>
<dbReference type="SUPFAM" id="SSF81338">
    <property type="entry name" value="Aquaporin-like"/>
    <property type="match status" value="1"/>
</dbReference>
<dbReference type="Gene3D" id="1.20.1080.10">
    <property type="entry name" value="Glycerol uptake facilitator protein"/>
    <property type="match status" value="1"/>
</dbReference>
<dbReference type="STRING" id="1890683.A0A427XY77"/>
<dbReference type="InterPro" id="IPR000425">
    <property type="entry name" value="MIP"/>
</dbReference>
<feature type="transmembrane region" description="Helical" evidence="8">
    <location>
        <begin position="152"/>
        <end position="171"/>
    </location>
</feature>
<dbReference type="Pfam" id="PF00230">
    <property type="entry name" value="MIP"/>
    <property type="match status" value="1"/>
</dbReference>
<evidence type="ECO:0000313" key="10">
    <source>
        <dbReference type="Proteomes" id="UP000279259"/>
    </source>
</evidence>
<feature type="compositionally biased region" description="Polar residues" evidence="7">
    <location>
        <begin position="318"/>
        <end position="334"/>
    </location>
</feature>
<evidence type="ECO:0000256" key="7">
    <source>
        <dbReference type="SAM" id="MobiDB-lite"/>
    </source>
</evidence>
<dbReference type="InterPro" id="IPR034294">
    <property type="entry name" value="Aquaporin_transptr"/>
</dbReference>
<name>A0A427XY77_9TREE</name>
<dbReference type="OrthoDB" id="3222at2759"/>
<keyword evidence="4 8" id="KW-1133">Transmembrane helix</keyword>
<evidence type="ECO:0000256" key="2">
    <source>
        <dbReference type="ARBA" id="ARBA00006175"/>
    </source>
</evidence>
<dbReference type="GO" id="GO:0015250">
    <property type="term" value="F:water channel activity"/>
    <property type="evidence" value="ECO:0007669"/>
    <property type="project" value="TreeGrafter"/>
</dbReference>
<dbReference type="AlphaFoldDB" id="A0A427XY77"/>
<sequence>MSLPQHQADVEHNGYVANEHSKSRGMSGVHVPHFQVPKKPEKPPMSLQVKNHVVAMIGEYVGTVLFLMFAFGGTNVALSPQTALTSGTTSGDQSTIQTLNTSNLLYISLAFGFSLTVSAWIFFRVSGGLFNPAVSLGMALVGVLTPVRGCLLAFVQILGGMTAAAIVQVLTPGPLNVRTTLSHGTSISRGLFIEMFLTAWIGIVIDAICDRLMLAILLLAAEKNKATFIAPVGIGIALFVAEMWGVGYTGGSLNPARSFGPSVVVRQFDGYDWIYWVGPALGATIAAAFYALLTSPFSSLMPWQKWFHFETVLGPETDQPQHSPGHSAAQSRAPTGQGTAQAIQGQHPGLEQPGLGSFQEAPIDQSQNARLDRIESMLIRMSSTNGMRAPRESMSTAVGEGSPW</sequence>
<dbReference type="PANTHER" id="PTHR19139:SF199">
    <property type="entry name" value="MIP17260P"/>
    <property type="match status" value="1"/>
</dbReference>
<feature type="region of interest" description="Disordered" evidence="7">
    <location>
        <begin position="314"/>
        <end position="359"/>
    </location>
</feature>
<feature type="transmembrane region" description="Helical" evidence="8">
    <location>
        <begin position="104"/>
        <end position="123"/>
    </location>
</feature>
<keyword evidence="10" id="KW-1185">Reference proteome</keyword>
<dbReference type="InterPro" id="IPR023271">
    <property type="entry name" value="Aquaporin-like"/>
</dbReference>
<feature type="transmembrane region" description="Helical" evidence="8">
    <location>
        <begin position="53"/>
        <end position="71"/>
    </location>
</feature>
<accession>A0A427XY77</accession>
<dbReference type="Proteomes" id="UP000279259">
    <property type="component" value="Unassembled WGS sequence"/>
</dbReference>
<dbReference type="PANTHER" id="PTHR19139">
    <property type="entry name" value="AQUAPORIN TRANSPORTER"/>
    <property type="match status" value="1"/>
</dbReference>
<keyword evidence="6" id="KW-0813">Transport</keyword>
<evidence type="ECO:0000256" key="1">
    <source>
        <dbReference type="ARBA" id="ARBA00004141"/>
    </source>
</evidence>
<dbReference type="EMBL" id="RSCD01000024">
    <property type="protein sequence ID" value="RSH83665.1"/>
    <property type="molecule type" value="Genomic_DNA"/>
</dbReference>
<comment type="similarity">
    <text evidence="2 6">Belongs to the MIP/aquaporin (TC 1.A.8) family.</text>
</comment>
<organism evidence="9 10">
    <name type="scientific">Saitozyma podzolica</name>
    <dbReference type="NCBI Taxonomy" id="1890683"/>
    <lineage>
        <taxon>Eukaryota</taxon>
        <taxon>Fungi</taxon>
        <taxon>Dikarya</taxon>
        <taxon>Basidiomycota</taxon>
        <taxon>Agaricomycotina</taxon>
        <taxon>Tremellomycetes</taxon>
        <taxon>Tremellales</taxon>
        <taxon>Trimorphomycetaceae</taxon>
        <taxon>Saitozyma</taxon>
    </lineage>
</organism>
<reference evidence="9 10" key="1">
    <citation type="submission" date="2018-11" db="EMBL/GenBank/DDBJ databases">
        <title>Genome sequence of Saitozyma podzolica DSM 27192.</title>
        <authorList>
            <person name="Aliyu H."/>
            <person name="Gorte O."/>
            <person name="Ochsenreither K."/>
        </authorList>
    </citation>
    <scope>NUCLEOTIDE SEQUENCE [LARGE SCALE GENOMIC DNA]</scope>
    <source>
        <strain evidence="9 10">DSM 27192</strain>
    </source>
</reference>
<keyword evidence="5 8" id="KW-0472">Membrane</keyword>
<feature type="compositionally biased region" description="Low complexity" evidence="7">
    <location>
        <begin position="335"/>
        <end position="346"/>
    </location>
</feature>
<evidence type="ECO:0000256" key="6">
    <source>
        <dbReference type="RuleBase" id="RU000477"/>
    </source>
</evidence>
<evidence type="ECO:0000256" key="4">
    <source>
        <dbReference type="ARBA" id="ARBA00022989"/>
    </source>
</evidence>
<evidence type="ECO:0008006" key="11">
    <source>
        <dbReference type="Google" id="ProtNLM"/>
    </source>
</evidence>
<protein>
    <recommendedName>
        <fullName evidence="11">Aquaporin</fullName>
    </recommendedName>
</protein>
<feature type="transmembrane region" description="Helical" evidence="8">
    <location>
        <begin position="228"/>
        <end position="253"/>
    </location>
</feature>
<keyword evidence="3 6" id="KW-0812">Transmembrane</keyword>